<dbReference type="InterPro" id="IPR011009">
    <property type="entry name" value="Kinase-like_dom_sf"/>
</dbReference>
<dbReference type="InterPro" id="IPR008271">
    <property type="entry name" value="Ser/Thr_kinase_AS"/>
</dbReference>
<dbReference type="InterPro" id="IPR001245">
    <property type="entry name" value="Ser-Thr/Tyr_kinase_cat_dom"/>
</dbReference>
<dbReference type="InterPro" id="IPR000719">
    <property type="entry name" value="Prot_kinase_dom"/>
</dbReference>
<dbReference type="PANTHER" id="PTHR45756:SF1">
    <property type="entry name" value="PROTEIN KINASE DOMAIN CONTAINING PROTEIN"/>
    <property type="match status" value="1"/>
</dbReference>
<dbReference type="PROSITE" id="PS50011">
    <property type="entry name" value="PROTEIN_KINASE_DOM"/>
    <property type="match status" value="1"/>
</dbReference>
<dbReference type="PROSITE" id="PS00108">
    <property type="entry name" value="PROTEIN_KINASE_ST"/>
    <property type="match status" value="1"/>
</dbReference>
<evidence type="ECO:0000313" key="2">
    <source>
        <dbReference type="EMBL" id="KAK8896670.1"/>
    </source>
</evidence>
<protein>
    <recommendedName>
        <fullName evidence="1">Protein kinase domain-containing protein</fullName>
    </recommendedName>
</protein>
<reference evidence="2 3" key="1">
    <citation type="submission" date="2024-04" db="EMBL/GenBank/DDBJ databases">
        <title>Tritrichomonas musculus Genome.</title>
        <authorList>
            <person name="Alves-Ferreira E."/>
            <person name="Grigg M."/>
            <person name="Lorenzi H."/>
            <person name="Galac M."/>
        </authorList>
    </citation>
    <scope>NUCLEOTIDE SEQUENCE [LARGE SCALE GENOMIC DNA]</scope>
    <source>
        <strain evidence="2 3">EAF2021</strain>
    </source>
</reference>
<dbReference type="Gene3D" id="1.10.510.10">
    <property type="entry name" value="Transferase(Phosphotransferase) domain 1"/>
    <property type="match status" value="1"/>
</dbReference>
<dbReference type="PRINTS" id="PR00109">
    <property type="entry name" value="TYRKINASE"/>
</dbReference>
<dbReference type="Proteomes" id="UP001470230">
    <property type="component" value="Unassembled WGS sequence"/>
</dbReference>
<comment type="caution">
    <text evidence="2">The sequence shown here is derived from an EMBL/GenBank/DDBJ whole genome shotgun (WGS) entry which is preliminary data.</text>
</comment>
<accession>A0ABR2KZX1</accession>
<dbReference type="PANTHER" id="PTHR45756">
    <property type="entry name" value="PALMITOYLTRANSFERASE"/>
    <property type="match status" value="1"/>
</dbReference>
<organism evidence="2 3">
    <name type="scientific">Tritrichomonas musculus</name>
    <dbReference type="NCBI Taxonomy" id="1915356"/>
    <lineage>
        <taxon>Eukaryota</taxon>
        <taxon>Metamonada</taxon>
        <taxon>Parabasalia</taxon>
        <taxon>Tritrichomonadida</taxon>
        <taxon>Tritrichomonadidae</taxon>
        <taxon>Tritrichomonas</taxon>
    </lineage>
</organism>
<dbReference type="InterPro" id="IPR053215">
    <property type="entry name" value="TKL_Ser/Thr_kinase"/>
</dbReference>
<dbReference type="EMBL" id="JAPFFF010000002">
    <property type="protein sequence ID" value="KAK8896670.1"/>
    <property type="molecule type" value="Genomic_DNA"/>
</dbReference>
<sequence>MLYLNQHDILHLDLKASNILIEANFYPKLSDFGMSKYLKEEEDVIKLENKTIFRGTPTHASPEIWKKSEYTKASDVYAFSLTVFEIMTNDKPFKNIKGIFNIMQAVSIFGKRPQFVYPIPKRCRNLIEDCWSDKPEKRPSFDQI</sequence>
<gene>
    <name evidence="2" type="ORF">M9Y10_014584</name>
</gene>
<feature type="domain" description="Protein kinase" evidence="1">
    <location>
        <begin position="1"/>
        <end position="144"/>
    </location>
</feature>
<evidence type="ECO:0000313" key="3">
    <source>
        <dbReference type="Proteomes" id="UP001470230"/>
    </source>
</evidence>
<evidence type="ECO:0000259" key="1">
    <source>
        <dbReference type="PROSITE" id="PS50011"/>
    </source>
</evidence>
<name>A0ABR2KZX1_9EUKA</name>
<dbReference type="SMART" id="SM00220">
    <property type="entry name" value="S_TKc"/>
    <property type="match status" value="1"/>
</dbReference>
<keyword evidence="3" id="KW-1185">Reference proteome</keyword>
<dbReference type="SUPFAM" id="SSF56112">
    <property type="entry name" value="Protein kinase-like (PK-like)"/>
    <property type="match status" value="1"/>
</dbReference>
<dbReference type="Pfam" id="PF07714">
    <property type="entry name" value="PK_Tyr_Ser-Thr"/>
    <property type="match status" value="1"/>
</dbReference>
<proteinExistence type="predicted"/>